<accession>A0A972GL36</accession>
<comment type="caution">
    <text evidence="1">The sequence shown here is derived from an EMBL/GenBank/DDBJ whole genome shotgun (WGS) entry which is preliminary data.</text>
</comment>
<proteinExistence type="predicted"/>
<gene>
    <name evidence="1" type="ORF">GC093_02030</name>
</gene>
<evidence type="ECO:0000313" key="1">
    <source>
        <dbReference type="EMBL" id="NOU92015.1"/>
    </source>
</evidence>
<dbReference type="AlphaFoldDB" id="A0A972GL36"/>
<dbReference type="RefSeq" id="WP_171650193.1">
    <property type="nucleotide sequence ID" value="NZ_WHOD01000009.1"/>
</dbReference>
<organism evidence="1 2">
    <name type="scientific">Paenibacillus foliorum</name>
    <dbReference type="NCBI Taxonomy" id="2654974"/>
    <lineage>
        <taxon>Bacteria</taxon>
        <taxon>Bacillati</taxon>
        <taxon>Bacillota</taxon>
        <taxon>Bacilli</taxon>
        <taxon>Bacillales</taxon>
        <taxon>Paenibacillaceae</taxon>
        <taxon>Paenibacillus</taxon>
    </lineage>
</organism>
<protein>
    <submittedName>
        <fullName evidence="1">Uncharacterized protein</fullName>
    </submittedName>
</protein>
<keyword evidence="2" id="KW-1185">Reference proteome</keyword>
<sequence length="84" mass="9267">MILFLHRKDLRVNDLPAFDYILARRKPCRHVHPGSTPAAAGSVSRAQRNQFPAARGAAAGAVPRSWTAAKCIISLFPHYFSPKL</sequence>
<reference evidence="1" key="1">
    <citation type="submission" date="2019-10" db="EMBL/GenBank/DDBJ databases">
        <title>Description of Paenibacillus glebae sp. nov.</title>
        <authorList>
            <person name="Carlier A."/>
            <person name="Qi S."/>
        </authorList>
    </citation>
    <scope>NUCLEOTIDE SEQUENCE</scope>
    <source>
        <strain evidence="1">LMG 31456</strain>
    </source>
</reference>
<dbReference type="Proteomes" id="UP000641588">
    <property type="component" value="Unassembled WGS sequence"/>
</dbReference>
<dbReference type="EMBL" id="WHOD01000009">
    <property type="protein sequence ID" value="NOU92015.1"/>
    <property type="molecule type" value="Genomic_DNA"/>
</dbReference>
<name>A0A972GL36_9BACL</name>
<evidence type="ECO:0000313" key="2">
    <source>
        <dbReference type="Proteomes" id="UP000641588"/>
    </source>
</evidence>